<evidence type="ECO:0000259" key="5">
    <source>
        <dbReference type="PROSITE" id="PS50975"/>
    </source>
</evidence>
<evidence type="ECO:0000256" key="3">
    <source>
        <dbReference type="ARBA" id="ARBA00022840"/>
    </source>
</evidence>
<dbReference type="InterPro" id="IPR040754">
    <property type="entry name" value="PreAtp-grasp"/>
</dbReference>
<dbReference type="Pfam" id="PF02786">
    <property type="entry name" value="CPSase_L_D2"/>
    <property type="match status" value="1"/>
</dbReference>
<dbReference type="PROSITE" id="PS50975">
    <property type="entry name" value="ATP_GRASP"/>
    <property type="match status" value="1"/>
</dbReference>
<sequence>MRDLVSGGAMGLDFNRRLKTALTGDSGTPLVFLGNFEVEQRWALGELGLPRLSAPGGTAVVNRMDEFALLPASAADHVLVKAPPDPDHLDHLRELGLPVPTVHAVARQDAQRIVTEDVLDDPALLDVLRELAAAGARLAPHGVSELEERLCDVTGLPLAAPGAALCKAVNSKVYSRIAADELGLRQPRGWTCETVAELDAAVAAARELVEAGTKVVVKEAFGVSGKGIAVVDSVRRLDRLHRMLAEKAGNSGGRMAFVIEQWVAKRADLNYQFTVHRDATVRFDFVKEALTDGGVHKGHRFPAALDADQLAVVEKSAALIGSRLAADGYYGVVGVDALVEPNGELFPLLEINARNNMSTYQLPLQERFTGAGQVALARHHALRLTRPLPFAEARAALDDLLWKDGTGLVVDNFATANAAAGSGEPFDGRLYGFLVADSTDRLGALDAEISARLAGMEATA</sequence>
<dbReference type="Gene3D" id="3.30.470.20">
    <property type="entry name" value="ATP-grasp fold, B domain"/>
    <property type="match status" value="1"/>
</dbReference>
<comment type="caution">
    <text evidence="6">The sequence shown here is derived from an EMBL/GenBank/DDBJ whole genome shotgun (WGS) entry which is preliminary data.</text>
</comment>
<dbReference type="GO" id="GO:0046872">
    <property type="term" value="F:metal ion binding"/>
    <property type="evidence" value="ECO:0007669"/>
    <property type="project" value="InterPro"/>
</dbReference>
<evidence type="ECO:0000256" key="1">
    <source>
        <dbReference type="ARBA" id="ARBA00022598"/>
    </source>
</evidence>
<dbReference type="EMBL" id="JACHIV010000001">
    <property type="protein sequence ID" value="MBB5067233.1"/>
    <property type="molecule type" value="Genomic_DNA"/>
</dbReference>
<feature type="domain" description="ATP-grasp" evidence="5">
    <location>
        <begin position="176"/>
        <end position="382"/>
    </location>
</feature>
<evidence type="ECO:0000313" key="7">
    <source>
        <dbReference type="Proteomes" id="UP000580474"/>
    </source>
</evidence>
<protein>
    <recommendedName>
        <fullName evidence="5">ATP-grasp domain-containing protein</fullName>
    </recommendedName>
</protein>
<proteinExistence type="predicted"/>
<accession>A0A840NA26</accession>
<dbReference type="PANTHER" id="PTHR43055">
    <property type="entry name" value="FORMATE-DEPENDENT PHOSPHORIBOSYLGLYCINAMIDE FORMYLTRANSFERASE"/>
    <property type="match status" value="1"/>
</dbReference>
<dbReference type="GO" id="GO:0016874">
    <property type="term" value="F:ligase activity"/>
    <property type="evidence" value="ECO:0007669"/>
    <property type="project" value="UniProtKB-KW"/>
</dbReference>
<dbReference type="AlphaFoldDB" id="A0A840NA26"/>
<name>A0A840NA26_9PSEU</name>
<keyword evidence="7" id="KW-1185">Reference proteome</keyword>
<dbReference type="InterPro" id="IPR011761">
    <property type="entry name" value="ATP-grasp"/>
</dbReference>
<evidence type="ECO:0000256" key="4">
    <source>
        <dbReference type="PROSITE-ProRule" id="PRU00409"/>
    </source>
</evidence>
<dbReference type="GO" id="GO:0005829">
    <property type="term" value="C:cytosol"/>
    <property type="evidence" value="ECO:0007669"/>
    <property type="project" value="TreeGrafter"/>
</dbReference>
<keyword evidence="3 4" id="KW-0067">ATP-binding</keyword>
<reference evidence="6 7" key="1">
    <citation type="submission" date="2020-08" db="EMBL/GenBank/DDBJ databases">
        <title>Sequencing the genomes of 1000 actinobacteria strains.</title>
        <authorList>
            <person name="Klenk H.-P."/>
        </authorList>
    </citation>
    <scope>NUCLEOTIDE SEQUENCE [LARGE SCALE GENOMIC DNA]</scope>
    <source>
        <strain evidence="6 7">DSM 45582</strain>
    </source>
</reference>
<dbReference type="GO" id="GO:0005524">
    <property type="term" value="F:ATP binding"/>
    <property type="evidence" value="ECO:0007669"/>
    <property type="project" value="UniProtKB-UniRule"/>
</dbReference>
<dbReference type="RefSeq" id="WP_246456654.1">
    <property type="nucleotide sequence ID" value="NZ_JACHIV010000001.1"/>
</dbReference>
<dbReference type="SUPFAM" id="SSF56059">
    <property type="entry name" value="Glutathione synthetase ATP-binding domain-like"/>
    <property type="match status" value="1"/>
</dbReference>
<organism evidence="6 7">
    <name type="scientific">Saccharopolyspora gloriosae</name>
    <dbReference type="NCBI Taxonomy" id="455344"/>
    <lineage>
        <taxon>Bacteria</taxon>
        <taxon>Bacillati</taxon>
        <taxon>Actinomycetota</taxon>
        <taxon>Actinomycetes</taxon>
        <taxon>Pseudonocardiales</taxon>
        <taxon>Pseudonocardiaceae</taxon>
        <taxon>Saccharopolyspora</taxon>
    </lineage>
</organism>
<gene>
    <name evidence="6" type="ORF">BJ969_000321</name>
</gene>
<evidence type="ECO:0000256" key="2">
    <source>
        <dbReference type="ARBA" id="ARBA00022741"/>
    </source>
</evidence>
<keyword evidence="1" id="KW-0436">Ligase</keyword>
<dbReference type="Pfam" id="PF18604">
    <property type="entry name" value="PreAtp-grasp"/>
    <property type="match status" value="1"/>
</dbReference>
<dbReference type="PANTHER" id="PTHR43055:SF1">
    <property type="entry name" value="FORMATE-DEPENDENT PHOSPHORIBOSYLGLYCINAMIDE FORMYLTRANSFERASE"/>
    <property type="match status" value="1"/>
</dbReference>
<keyword evidence="2 4" id="KW-0547">Nucleotide-binding</keyword>
<evidence type="ECO:0000313" key="6">
    <source>
        <dbReference type="EMBL" id="MBB5067233.1"/>
    </source>
</evidence>
<dbReference type="InterPro" id="IPR005479">
    <property type="entry name" value="CPAse_ATP-bd"/>
</dbReference>
<dbReference type="Proteomes" id="UP000580474">
    <property type="component" value="Unassembled WGS sequence"/>
</dbReference>